<dbReference type="Pfam" id="PF07690">
    <property type="entry name" value="MFS_1"/>
    <property type="match status" value="1"/>
</dbReference>
<comment type="subcellular location">
    <subcellularLocation>
        <location evidence="1">Membrane</location>
        <topology evidence="1">Multi-pass membrane protein</topology>
    </subcellularLocation>
</comment>
<gene>
    <name evidence="7" type="ORF">OTU49_014568</name>
</gene>
<dbReference type="Gene3D" id="1.20.1250.20">
    <property type="entry name" value="MFS general substrate transporter like domains"/>
    <property type="match status" value="1"/>
</dbReference>
<feature type="non-terminal residue" evidence="7">
    <location>
        <position position="114"/>
    </location>
</feature>
<evidence type="ECO:0000256" key="5">
    <source>
        <dbReference type="SAM" id="Phobius"/>
    </source>
</evidence>
<dbReference type="GO" id="GO:0016020">
    <property type="term" value="C:membrane"/>
    <property type="evidence" value="ECO:0007669"/>
    <property type="project" value="UniProtKB-SubCell"/>
</dbReference>
<proteinExistence type="predicted"/>
<sequence length="114" mass="12691">SECVMVDEENVQVPCTSWNYDTSVFHSTIAMEWDLVCEKALLIPLYQTIYTVGCLLGSILAAYVAHRFGRRWAVRVGALGTVLGTVVFLTTPWLYLLLASRFILGITVSTMICP</sequence>
<dbReference type="InterPro" id="IPR011701">
    <property type="entry name" value="MFS"/>
</dbReference>
<feature type="transmembrane region" description="Helical" evidence="5">
    <location>
        <begin position="72"/>
        <end position="89"/>
    </location>
</feature>
<evidence type="ECO:0000313" key="8">
    <source>
        <dbReference type="Proteomes" id="UP001445076"/>
    </source>
</evidence>
<evidence type="ECO:0000256" key="1">
    <source>
        <dbReference type="ARBA" id="ARBA00004141"/>
    </source>
</evidence>
<keyword evidence="2 5" id="KW-0812">Transmembrane</keyword>
<dbReference type="InterPro" id="IPR020846">
    <property type="entry name" value="MFS_dom"/>
</dbReference>
<comment type="caution">
    <text evidence="7">The sequence shown here is derived from an EMBL/GenBank/DDBJ whole genome shotgun (WGS) entry which is preliminary data.</text>
</comment>
<feature type="domain" description="Major facilitator superfamily (MFS) profile" evidence="6">
    <location>
        <begin position="1"/>
        <end position="114"/>
    </location>
</feature>
<dbReference type="SUPFAM" id="SSF103473">
    <property type="entry name" value="MFS general substrate transporter"/>
    <property type="match status" value="1"/>
</dbReference>
<dbReference type="PANTHER" id="PTHR24064">
    <property type="entry name" value="SOLUTE CARRIER FAMILY 22 MEMBER"/>
    <property type="match status" value="1"/>
</dbReference>
<dbReference type="InterPro" id="IPR036259">
    <property type="entry name" value="MFS_trans_sf"/>
</dbReference>
<evidence type="ECO:0000313" key="7">
    <source>
        <dbReference type="EMBL" id="KAK8751392.1"/>
    </source>
</evidence>
<keyword evidence="3 5" id="KW-1133">Transmembrane helix</keyword>
<name>A0AAW0YID6_CHEQU</name>
<protein>
    <recommendedName>
        <fullName evidence="6">Major facilitator superfamily (MFS) profile domain-containing protein</fullName>
    </recommendedName>
</protein>
<dbReference type="EMBL" id="JARKIK010000006">
    <property type="protein sequence ID" value="KAK8751392.1"/>
    <property type="molecule type" value="Genomic_DNA"/>
</dbReference>
<organism evidence="7 8">
    <name type="scientific">Cherax quadricarinatus</name>
    <name type="common">Australian red claw crayfish</name>
    <dbReference type="NCBI Taxonomy" id="27406"/>
    <lineage>
        <taxon>Eukaryota</taxon>
        <taxon>Metazoa</taxon>
        <taxon>Ecdysozoa</taxon>
        <taxon>Arthropoda</taxon>
        <taxon>Crustacea</taxon>
        <taxon>Multicrustacea</taxon>
        <taxon>Malacostraca</taxon>
        <taxon>Eumalacostraca</taxon>
        <taxon>Eucarida</taxon>
        <taxon>Decapoda</taxon>
        <taxon>Pleocyemata</taxon>
        <taxon>Astacidea</taxon>
        <taxon>Parastacoidea</taxon>
        <taxon>Parastacidae</taxon>
        <taxon>Cherax</taxon>
    </lineage>
</organism>
<keyword evidence="8" id="KW-1185">Reference proteome</keyword>
<keyword evidence="4 5" id="KW-0472">Membrane</keyword>
<dbReference type="Proteomes" id="UP001445076">
    <property type="component" value="Unassembled WGS sequence"/>
</dbReference>
<feature type="transmembrane region" description="Helical" evidence="5">
    <location>
        <begin position="41"/>
        <end position="65"/>
    </location>
</feature>
<dbReference type="GO" id="GO:0022857">
    <property type="term" value="F:transmembrane transporter activity"/>
    <property type="evidence" value="ECO:0007669"/>
    <property type="project" value="InterPro"/>
</dbReference>
<evidence type="ECO:0000256" key="2">
    <source>
        <dbReference type="ARBA" id="ARBA00022692"/>
    </source>
</evidence>
<evidence type="ECO:0000259" key="6">
    <source>
        <dbReference type="PROSITE" id="PS50850"/>
    </source>
</evidence>
<evidence type="ECO:0000256" key="4">
    <source>
        <dbReference type="ARBA" id="ARBA00023136"/>
    </source>
</evidence>
<reference evidence="7 8" key="1">
    <citation type="journal article" date="2024" name="BMC Genomics">
        <title>Genome assembly of redclaw crayfish (Cherax quadricarinatus) provides insights into its immune adaptation and hypoxia tolerance.</title>
        <authorList>
            <person name="Liu Z."/>
            <person name="Zheng J."/>
            <person name="Li H."/>
            <person name="Fang K."/>
            <person name="Wang S."/>
            <person name="He J."/>
            <person name="Zhou D."/>
            <person name="Weng S."/>
            <person name="Chi M."/>
            <person name="Gu Z."/>
            <person name="He J."/>
            <person name="Li F."/>
            <person name="Wang M."/>
        </authorList>
    </citation>
    <scope>NUCLEOTIDE SEQUENCE [LARGE SCALE GENOMIC DNA]</scope>
    <source>
        <strain evidence="7">ZL_2023a</strain>
    </source>
</reference>
<dbReference type="AlphaFoldDB" id="A0AAW0YID6"/>
<feature type="non-terminal residue" evidence="7">
    <location>
        <position position="1"/>
    </location>
</feature>
<evidence type="ECO:0000256" key="3">
    <source>
        <dbReference type="ARBA" id="ARBA00022989"/>
    </source>
</evidence>
<accession>A0AAW0YID6</accession>
<dbReference type="PROSITE" id="PS50850">
    <property type="entry name" value="MFS"/>
    <property type="match status" value="1"/>
</dbReference>